<dbReference type="InterPro" id="IPR012946">
    <property type="entry name" value="X8"/>
</dbReference>
<dbReference type="PANTHER" id="PTHR31468:SF2">
    <property type="entry name" value="1,3-BETA-GLUCANOSYLTRANSFERASE GAS1"/>
    <property type="match status" value="1"/>
</dbReference>
<proteinExistence type="inferred from homology"/>
<keyword evidence="9 11" id="KW-0808">Transferase</keyword>
<feature type="signal peptide" evidence="9">
    <location>
        <begin position="1"/>
        <end position="17"/>
    </location>
</feature>
<dbReference type="AlphaFoldDB" id="A0A6A6DAS0"/>
<comment type="similarity">
    <text evidence="2 9">Belongs to the glycosyl hydrolase 72 family.</text>
</comment>
<evidence type="ECO:0000256" key="3">
    <source>
        <dbReference type="ARBA" id="ARBA00022622"/>
    </source>
</evidence>
<comment type="subcellular location">
    <subcellularLocation>
        <location evidence="1 9">Cell membrane</location>
        <topology evidence="1 9">Lipid-anchor</topology>
        <topology evidence="1 9">GPI-anchor</topology>
    </subcellularLocation>
</comment>
<evidence type="ECO:0000256" key="1">
    <source>
        <dbReference type="ARBA" id="ARBA00004609"/>
    </source>
</evidence>
<dbReference type="EMBL" id="ML994749">
    <property type="protein sequence ID" value="KAF2175060.1"/>
    <property type="molecule type" value="Genomic_DNA"/>
</dbReference>
<keyword evidence="5 9" id="KW-0472">Membrane</keyword>
<evidence type="ECO:0000256" key="4">
    <source>
        <dbReference type="ARBA" id="ARBA00022729"/>
    </source>
</evidence>
<evidence type="ECO:0000256" key="6">
    <source>
        <dbReference type="ARBA" id="ARBA00023157"/>
    </source>
</evidence>
<accession>A0A6A6DAS0</accession>
<evidence type="ECO:0000313" key="12">
    <source>
        <dbReference type="Proteomes" id="UP000800200"/>
    </source>
</evidence>
<feature type="domain" description="X8" evidence="10">
    <location>
        <begin position="377"/>
        <end position="467"/>
    </location>
</feature>
<dbReference type="GO" id="GO:0042124">
    <property type="term" value="F:1,3-beta-glucanosyltransferase activity"/>
    <property type="evidence" value="ECO:0007669"/>
    <property type="project" value="TreeGrafter"/>
</dbReference>
<dbReference type="Gene3D" id="3.20.20.80">
    <property type="entry name" value="Glycosidases"/>
    <property type="match status" value="1"/>
</dbReference>
<dbReference type="GO" id="GO:0005886">
    <property type="term" value="C:plasma membrane"/>
    <property type="evidence" value="ECO:0007669"/>
    <property type="project" value="UniProtKB-SubCell"/>
</dbReference>
<dbReference type="SMART" id="SM00768">
    <property type="entry name" value="X8"/>
    <property type="match status" value="1"/>
</dbReference>
<dbReference type="Pfam" id="PF07983">
    <property type="entry name" value="X8"/>
    <property type="match status" value="1"/>
</dbReference>
<evidence type="ECO:0000256" key="8">
    <source>
        <dbReference type="ARBA" id="ARBA00023288"/>
    </source>
</evidence>
<keyword evidence="8 9" id="KW-0449">Lipoprotein</keyword>
<evidence type="ECO:0000256" key="9">
    <source>
        <dbReference type="RuleBase" id="RU361209"/>
    </source>
</evidence>
<dbReference type="Proteomes" id="UP000800200">
    <property type="component" value="Unassembled WGS sequence"/>
</dbReference>
<dbReference type="SUPFAM" id="SSF51445">
    <property type="entry name" value="(Trans)glycosidases"/>
    <property type="match status" value="1"/>
</dbReference>
<reference evidence="11" key="1">
    <citation type="journal article" date="2020" name="Stud. Mycol.">
        <title>101 Dothideomycetes genomes: a test case for predicting lifestyles and emergence of pathogens.</title>
        <authorList>
            <person name="Haridas S."/>
            <person name="Albert R."/>
            <person name="Binder M."/>
            <person name="Bloem J."/>
            <person name="Labutti K."/>
            <person name="Salamov A."/>
            <person name="Andreopoulos B."/>
            <person name="Baker S."/>
            <person name="Barry K."/>
            <person name="Bills G."/>
            <person name="Bluhm B."/>
            <person name="Cannon C."/>
            <person name="Castanera R."/>
            <person name="Culley D."/>
            <person name="Daum C."/>
            <person name="Ezra D."/>
            <person name="Gonzalez J."/>
            <person name="Henrissat B."/>
            <person name="Kuo A."/>
            <person name="Liang C."/>
            <person name="Lipzen A."/>
            <person name="Lutzoni F."/>
            <person name="Magnuson J."/>
            <person name="Mondo S."/>
            <person name="Nolan M."/>
            <person name="Ohm R."/>
            <person name="Pangilinan J."/>
            <person name="Park H.-J."/>
            <person name="Ramirez L."/>
            <person name="Alfaro M."/>
            <person name="Sun H."/>
            <person name="Tritt A."/>
            <person name="Yoshinaga Y."/>
            <person name="Zwiers L.-H."/>
            <person name="Turgeon B."/>
            <person name="Goodwin S."/>
            <person name="Spatafora J."/>
            <person name="Crous P."/>
            <person name="Grigoriev I."/>
        </authorList>
    </citation>
    <scope>NUCLEOTIDE SEQUENCE</scope>
    <source>
        <strain evidence="11">CBS 207.26</strain>
    </source>
</reference>
<evidence type="ECO:0000256" key="5">
    <source>
        <dbReference type="ARBA" id="ARBA00023136"/>
    </source>
</evidence>
<dbReference type="OrthoDB" id="421038at2759"/>
<keyword evidence="6" id="KW-1015">Disulfide bond</keyword>
<dbReference type="Pfam" id="PF03198">
    <property type="entry name" value="Glyco_hydro_72"/>
    <property type="match status" value="1"/>
</dbReference>
<evidence type="ECO:0000313" key="11">
    <source>
        <dbReference type="EMBL" id="KAF2175060.1"/>
    </source>
</evidence>
<dbReference type="GO" id="GO:0071970">
    <property type="term" value="P:fungal-type cell wall (1-&gt;3)-beta-D-glucan biosynthetic process"/>
    <property type="evidence" value="ECO:0007669"/>
    <property type="project" value="TreeGrafter"/>
</dbReference>
<dbReference type="PANTHER" id="PTHR31468">
    <property type="entry name" value="1,3-BETA-GLUCANOSYLTRANSFERASE GAS1"/>
    <property type="match status" value="1"/>
</dbReference>
<evidence type="ECO:0000256" key="7">
    <source>
        <dbReference type="ARBA" id="ARBA00023180"/>
    </source>
</evidence>
<protein>
    <recommendedName>
        <fullName evidence="9">1,3-beta-glucanosyltransferase</fullName>
        <ecNumber evidence="9">2.4.1.-</ecNumber>
    </recommendedName>
</protein>
<gene>
    <name evidence="11" type="ORF">K469DRAFT_703389</name>
</gene>
<evidence type="ECO:0000259" key="10">
    <source>
        <dbReference type="SMART" id="SM00768"/>
    </source>
</evidence>
<dbReference type="Gene3D" id="1.20.58.1040">
    <property type="match status" value="1"/>
</dbReference>
<organism evidence="11 12">
    <name type="scientific">Zopfia rhizophila CBS 207.26</name>
    <dbReference type="NCBI Taxonomy" id="1314779"/>
    <lineage>
        <taxon>Eukaryota</taxon>
        <taxon>Fungi</taxon>
        <taxon>Dikarya</taxon>
        <taxon>Ascomycota</taxon>
        <taxon>Pezizomycotina</taxon>
        <taxon>Dothideomycetes</taxon>
        <taxon>Dothideomycetes incertae sedis</taxon>
        <taxon>Zopfiaceae</taxon>
        <taxon>Zopfia</taxon>
    </lineage>
</organism>
<sequence>MKGLAIAAALFASSASAAIDPIVIKGSKFFFKTNGTQFFMKGVAYQQGVGTNTTQTETIDYSDPLADTNACKRDIPLLKQLQTNTIRVYAIDPTKNHDTCMNALADAGIYVIADLSQPGESIIRDDASWTTALYQRYISVVDVMQKYDNTLGFFAGNEVSNQPNNTDASAFVKAAVRDMKSYIKSKNYRTIGVGYATNDDAAIREDLAAYFDCGNRDDAIDFWGYNIYSWCGDSSFKESGFDVRTKEFEKYNVPVFFAEYGCNTPRPRKFTEVGALYGKDMTPVWSGGIVYMYFEEENKFGLVNVDGDSEPEKLADFTALSSQIAKVTPSGVKMNDYNPTNTAAADCPDINSGWAAKATPLPPVANVQLCSCMYDSLGCTVASKVKADDYGDLFGTVCGYNDGEFCEGIAKNATTGTFGAYGMCNSTEQLGFALNQYALANPSGGCDFKGSATSKQAVKTASGDCKNLMAQAGSAGTGTVTSAPTASGAAASSSKSAGAGAALTVPAFETGLFQLGIYVFGAALSGVAMILL</sequence>
<keyword evidence="7" id="KW-0325">Glycoprotein</keyword>
<keyword evidence="3 9" id="KW-0336">GPI-anchor</keyword>
<dbReference type="GO" id="GO:0031505">
    <property type="term" value="P:fungal-type cell wall organization"/>
    <property type="evidence" value="ECO:0007669"/>
    <property type="project" value="TreeGrafter"/>
</dbReference>
<dbReference type="InterPro" id="IPR017853">
    <property type="entry name" value="GH"/>
</dbReference>
<name>A0A6A6DAS0_9PEZI</name>
<evidence type="ECO:0000256" key="2">
    <source>
        <dbReference type="ARBA" id="ARBA00007528"/>
    </source>
</evidence>
<feature type="chain" id="PRO_5025707695" description="1,3-beta-glucanosyltransferase" evidence="9">
    <location>
        <begin position="18"/>
        <end position="532"/>
    </location>
</feature>
<keyword evidence="4 9" id="KW-0732">Signal</keyword>
<dbReference type="FunFam" id="3.20.20.80:FF:000038">
    <property type="entry name" value="1,3-beta-glucanosyltransferase"/>
    <property type="match status" value="1"/>
</dbReference>
<dbReference type="GO" id="GO:0098552">
    <property type="term" value="C:side of membrane"/>
    <property type="evidence" value="ECO:0007669"/>
    <property type="project" value="UniProtKB-KW"/>
</dbReference>
<keyword evidence="12" id="KW-1185">Reference proteome</keyword>
<comment type="function">
    <text evidence="9">Splits internally a 1,3-beta-glucan molecule and transfers the newly generated reducing end (the donor) to the non-reducing end of another 1,3-beta-glucan molecule (the acceptor) forming a 1,3-beta linkage, resulting in the elongation of 1,3-beta-glucan chains in the cell wall.</text>
</comment>
<dbReference type="InterPro" id="IPR004886">
    <property type="entry name" value="Glucanosyltransferase"/>
</dbReference>
<dbReference type="EC" id="2.4.1.-" evidence="9"/>